<feature type="transmembrane region" description="Helical" evidence="1">
    <location>
        <begin position="98"/>
        <end position="116"/>
    </location>
</feature>
<keyword evidence="1" id="KW-0812">Transmembrane</keyword>
<organism evidence="2 3">
    <name type="scientific">Pseudoprimorskyibacter insulae</name>
    <dbReference type="NCBI Taxonomy" id="1695997"/>
    <lineage>
        <taxon>Bacteria</taxon>
        <taxon>Pseudomonadati</taxon>
        <taxon>Pseudomonadota</taxon>
        <taxon>Alphaproteobacteria</taxon>
        <taxon>Rhodobacterales</taxon>
        <taxon>Paracoccaceae</taxon>
        <taxon>Pseudoprimorskyibacter</taxon>
    </lineage>
</organism>
<name>A0A2R8AX67_9RHOB</name>
<keyword evidence="1" id="KW-1133">Transmembrane helix</keyword>
<keyword evidence="3" id="KW-1185">Reference proteome</keyword>
<dbReference type="OrthoDB" id="8117471at2"/>
<dbReference type="AlphaFoldDB" id="A0A2R8AX67"/>
<keyword evidence="1" id="KW-0472">Membrane</keyword>
<feature type="transmembrane region" description="Helical" evidence="1">
    <location>
        <begin position="40"/>
        <end position="60"/>
    </location>
</feature>
<accession>A0A2R8AX67</accession>
<reference evidence="3" key="1">
    <citation type="submission" date="2018-03" db="EMBL/GenBank/DDBJ databases">
        <authorList>
            <person name="Rodrigo-Torres L."/>
            <person name="Arahal R. D."/>
            <person name="Lucena T."/>
        </authorList>
    </citation>
    <scope>NUCLEOTIDE SEQUENCE [LARGE SCALE GENOMIC DNA]</scope>
    <source>
        <strain evidence="3">CECT 8871</strain>
    </source>
</reference>
<dbReference type="EMBL" id="OMOJ01000004">
    <property type="protein sequence ID" value="SPF80613.1"/>
    <property type="molecule type" value="Genomic_DNA"/>
</dbReference>
<proteinExistence type="predicted"/>
<feature type="transmembrane region" description="Helical" evidence="1">
    <location>
        <begin position="69"/>
        <end position="86"/>
    </location>
</feature>
<sequence length="125" mass="12641">MFASSSFKARQSALAALILLQGVMLAALFAGVQPHPPAAIAPFGMAPFLAVSISVALAAYRHAETGGKSAAALAVLAAILALVSFGPQKYFDPAFGQVWPAVIGAQIACVIIALNLRPAPTAQAA</sequence>
<evidence type="ECO:0000313" key="3">
    <source>
        <dbReference type="Proteomes" id="UP000244904"/>
    </source>
</evidence>
<dbReference type="RefSeq" id="WP_108886456.1">
    <property type="nucleotide sequence ID" value="NZ_OMOJ01000004.1"/>
</dbReference>
<gene>
    <name evidence="2" type="ORF">PRI8871_02423</name>
</gene>
<protein>
    <submittedName>
        <fullName evidence="2">Uncharacterized protein</fullName>
    </submittedName>
</protein>
<dbReference type="Proteomes" id="UP000244904">
    <property type="component" value="Unassembled WGS sequence"/>
</dbReference>
<evidence type="ECO:0000256" key="1">
    <source>
        <dbReference type="SAM" id="Phobius"/>
    </source>
</evidence>
<evidence type="ECO:0000313" key="2">
    <source>
        <dbReference type="EMBL" id="SPF80613.1"/>
    </source>
</evidence>